<keyword evidence="10" id="KW-0539">Nucleus</keyword>
<dbReference type="Gene3D" id="2.40.270.10">
    <property type="entry name" value="DNA-directed RNA polymerase, subunit 2, domain 6"/>
    <property type="match status" value="1"/>
</dbReference>
<dbReference type="InterPro" id="IPR014724">
    <property type="entry name" value="RNA_pol_RPB2_OB-fold"/>
</dbReference>
<evidence type="ECO:0000256" key="5">
    <source>
        <dbReference type="ARBA" id="ARBA00022695"/>
    </source>
</evidence>
<comment type="catalytic activity">
    <reaction evidence="11">
        <text>RNA(n) + a ribonucleoside 5'-triphosphate = RNA(n+1) + diphosphate</text>
        <dbReference type="Rhea" id="RHEA:21248"/>
        <dbReference type="Rhea" id="RHEA-COMP:14527"/>
        <dbReference type="Rhea" id="RHEA-COMP:17342"/>
        <dbReference type="ChEBI" id="CHEBI:33019"/>
        <dbReference type="ChEBI" id="CHEBI:61557"/>
        <dbReference type="ChEBI" id="CHEBI:140395"/>
        <dbReference type="EC" id="2.7.7.6"/>
    </reaction>
    <physiologicalReaction direction="left-to-right" evidence="11">
        <dbReference type="Rhea" id="RHEA:21249"/>
    </physiologicalReaction>
</comment>
<dbReference type="GO" id="GO:0005730">
    <property type="term" value="C:nucleolus"/>
    <property type="evidence" value="ECO:0007669"/>
    <property type="project" value="UniProtKB-SubCell"/>
</dbReference>
<evidence type="ECO:0000256" key="2">
    <source>
        <dbReference type="ARBA" id="ARBA00006835"/>
    </source>
</evidence>
<sequence length="1447" mass="162480">MYDNNPPADPYADATYPVPSDSRNGAGRGRERSRSPSPARARSPPPRRRSPPPRPRGVPSAQPSNVLGVFGLSIRTQERDLDEEFGRYGKVEKVTIVYDQRSDRSRGFGFIKMSTVEEATRCVTELNGLDLNGRRIRVDYSTTERPHAPTPGEYMGHRRPEYEDRRRRDDRDSYYGRDWKDRRDHRERDKDREYRDRDRDHRDRDRDRRSPRRSASPAARLSPALLAMPGVASTSTTSGFDTLRREDAFRNPSKTGNEVPILQELVAPHIESFNALFDDSNLTLEDGDGKGLLSLGIKDIGSKVVFDGTGMLGESSGAAGWGNRLSMRISDIAVGRPMVSDKDRNVVERQVYPSEARERLTSYRGKLTVKLAWSVNGGPEHEESRDCGLLPIMVRSNRCNLRGLSSAQLVRKHEEPEEFGGYFIVNGNERLIRYLILPRRNHVISIIRNSFTNRGPSFTPYGVAIRCARPDQTSVTNSLNYLSNGSAMLRFSWRKQEYMIPVMLVLKALVSASDREIFEGVMMKDYNNTFLTDRMELLLRSFKAFNLHTGDQCLEYLGDKFRVVLGQPEDHDNMTLGHWLIEKIVLVHLDSPRDKFRMLLFMLRKLFALVSGECAADNPDSPQHQEVLLPGLLYGMIIKERLEEALNQVRAQIAQDVRRKVPGVDFMDNRYINKVVQRSNFEIGARLANFLATGNLVSPTGLDLQQASGFTIVAEKLNWYRYISHFRCIHRGAFFAELKTTTVRKLLPEAWGFLCPVHTPDGAPCGLLNHLSRSCRIVTRELDTRTIPNLLSSLGMTQPFSPSISGKVNICVQLDGRIIGWASPALAKRMANALRIWKTEQINRIPMDLEIGYVPPSNGGQYPGLYLFASRARMMRPVRYLANGKDDSIGSFEQVYMDIAIRPEEIEEKVSTHVEIEPANFMSILASLTPFSDFNQSPRNIYQCQMGKQTMGTPATALRHRTDNKLYRLQSGQTPIVRPALHNTYGMDSFPNGTNAVVAVISYTGYDMEDAMILNKSAHERGFGYGTIYKSLIIDLADQKGAARSTTQPNLHFGLGRDVKTDDKRKEVVDDDGFPFKNGRVEPGGAIAAYIDDTTGRTCWIKYKGDETAYIEEVRVLGGDLGDTEARKIQITLRITRSPVIGDKFSSRHGQKGVCSQKWPAIDMPFSESGMQPDVIINPHAFPSRMTIGMFVESMAGKAGAMHGLAQDATPFKFNEEDTAVAYFGEQLKVAGYNYYGNEPMYSGITGQEFAADIYLGVVYYQRLRHMVDDKFQVRTTGPIDPVTRQPVKGRKRAGGIRFGEMERDALIAHGTSFLLQDRLMNCSDYSTAWVCRTCGSLITLGYDDVRLGETVMGREQPKPTGPSGEYCRVCRAEAEEEERDARSEMQNGSVARPSPHEVRLALPSQNVIGRSPKGGDMDVVAIPFVFRYLCAELAAMGIAVSVEVGQ</sequence>
<dbReference type="PROSITE" id="PS01166">
    <property type="entry name" value="RNA_POL_BETA"/>
    <property type="match status" value="1"/>
</dbReference>
<evidence type="ECO:0000256" key="15">
    <source>
        <dbReference type="SAM" id="MobiDB-lite"/>
    </source>
</evidence>
<dbReference type="SUPFAM" id="SSF64484">
    <property type="entry name" value="beta and beta-prime subunits of DNA dependent RNA-polymerase"/>
    <property type="match status" value="1"/>
</dbReference>
<proteinExistence type="inferred from homology"/>
<feature type="compositionally biased region" description="Basic and acidic residues" evidence="15">
    <location>
        <begin position="155"/>
        <end position="208"/>
    </location>
</feature>
<feature type="compositionally biased region" description="Low complexity" evidence="15">
    <location>
        <begin position="213"/>
        <end position="227"/>
    </location>
</feature>
<dbReference type="Pfam" id="PF04565">
    <property type="entry name" value="RNA_pol_Rpb2_3"/>
    <property type="match status" value="1"/>
</dbReference>
<feature type="region of interest" description="Disordered" evidence="15">
    <location>
        <begin position="1"/>
        <end position="65"/>
    </location>
</feature>
<dbReference type="PANTHER" id="PTHR20856">
    <property type="entry name" value="DNA-DIRECTED RNA POLYMERASE I SUBUNIT 2"/>
    <property type="match status" value="1"/>
</dbReference>
<dbReference type="Gene3D" id="3.90.1800.10">
    <property type="entry name" value="RNA polymerase alpha subunit dimerisation domain"/>
    <property type="match status" value="1"/>
</dbReference>
<evidence type="ECO:0000256" key="13">
    <source>
        <dbReference type="RuleBase" id="RU000434"/>
    </source>
</evidence>
<evidence type="ECO:0000256" key="6">
    <source>
        <dbReference type="ARBA" id="ARBA00022723"/>
    </source>
</evidence>
<dbReference type="InterPro" id="IPR007644">
    <property type="entry name" value="RNA_pol_bsu_protrusion"/>
</dbReference>
<dbReference type="Pfam" id="PF04560">
    <property type="entry name" value="RNA_pol_Rpb2_7"/>
    <property type="match status" value="1"/>
</dbReference>
<dbReference type="Pfam" id="PF04563">
    <property type="entry name" value="RNA_pol_Rpb2_1"/>
    <property type="match status" value="1"/>
</dbReference>
<dbReference type="SUPFAM" id="SSF54928">
    <property type="entry name" value="RNA-binding domain, RBD"/>
    <property type="match status" value="1"/>
</dbReference>
<evidence type="ECO:0000256" key="12">
    <source>
        <dbReference type="PROSITE-ProRule" id="PRU00176"/>
    </source>
</evidence>
<dbReference type="Gene3D" id="3.90.1100.10">
    <property type="match status" value="2"/>
</dbReference>
<keyword evidence="12" id="KW-0694">RNA-binding</keyword>
<dbReference type="Gene3D" id="3.30.70.330">
    <property type="match status" value="1"/>
</dbReference>
<dbReference type="InterPro" id="IPR037033">
    <property type="entry name" value="DNA-dir_RNAP_su2_hyb_sf"/>
</dbReference>
<keyword evidence="4 14" id="KW-0808">Transferase</keyword>
<evidence type="ECO:0000313" key="18">
    <source>
        <dbReference type="Proteomes" id="UP000663853"/>
    </source>
</evidence>
<dbReference type="CDD" id="cd00653">
    <property type="entry name" value="RNA_pol_B_RPB2"/>
    <property type="match status" value="1"/>
</dbReference>
<keyword evidence="3 14" id="KW-0240">DNA-directed RNA polymerase</keyword>
<evidence type="ECO:0000256" key="1">
    <source>
        <dbReference type="ARBA" id="ARBA00004604"/>
    </source>
</evidence>
<accession>A0A8H3HN46</accession>
<feature type="region of interest" description="Disordered" evidence="15">
    <location>
        <begin position="140"/>
        <end position="255"/>
    </location>
</feature>
<dbReference type="InterPro" id="IPR007121">
    <property type="entry name" value="RNA_pol_bsu_CS"/>
</dbReference>
<evidence type="ECO:0000256" key="14">
    <source>
        <dbReference type="RuleBase" id="RU363031"/>
    </source>
</evidence>
<evidence type="ECO:0000259" key="16">
    <source>
        <dbReference type="PROSITE" id="PS50102"/>
    </source>
</evidence>
<dbReference type="GO" id="GO:0000428">
    <property type="term" value="C:DNA-directed RNA polymerase complex"/>
    <property type="evidence" value="ECO:0007669"/>
    <property type="project" value="UniProtKB-KW"/>
</dbReference>
<dbReference type="SMART" id="SM00360">
    <property type="entry name" value="RRM"/>
    <property type="match status" value="1"/>
</dbReference>
<dbReference type="EMBL" id="CAJMXA010003931">
    <property type="protein sequence ID" value="CAE6527342.1"/>
    <property type="molecule type" value="Genomic_DNA"/>
</dbReference>
<dbReference type="InterPro" id="IPR035979">
    <property type="entry name" value="RBD_domain_sf"/>
</dbReference>
<dbReference type="PROSITE" id="PS50102">
    <property type="entry name" value="RRM"/>
    <property type="match status" value="1"/>
</dbReference>
<evidence type="ECO:0000256" key="7">
    <source>
        <dbReference type="ARBA" id="ARBA00022771"/>
    </source>
</evidence>
<keyword evidence="9 14" id="KW-0804">Transcription</keyword>
<dbReference type="GO" id="GO:0008270">
    <property type="term" value="F:zinc ion binding"/>
    <property type="evidence" value="ECO:0007669"/>
    <property type="project" value="UniProtKB-KW"/>
</dbReference>
<dbReference type="CDD" id="cd12363">
    <property type="entry name" value="RRM_TRA2"/>
    <property type="match status" value="1"/>
</dbReference>
<dbReference type="FunFam" id="2.40.270.10:FF:000011">
    <property type="entry name" value="DNA-directed RNA polymerase subunit beta"/>
    <property type="match status" value="1"/>
</dbReference>
<gene>
    <name evidence="17" type="ORF">RDB_LOCUS162127</name>
</gene>
<comment type="subcellular location">
    <subcellularLocation>
        <location evidence="1">Nucleus</location>
        <location evidence="1">Nucleolus</location>
    </subcellularLocation>
</comment>
<dbReference type="InterPro" id="IPR000504">
    <property type="entry name" value="RRM_dom"/>
</dbReference>
<dbReference type="FunFam" id="3.90.1110.10:FF:000007">
    <property type="entry name" value="DNA-directed RNA polymerase subunit beta"/>
    <property type="match status" value="1"/>
</dbReference>
<dbReference type="InterPro" id="IPR007641">
    <property type="entry name" value="RNA_pol_Rpb2_7"/>
</dbReference>
<keyword evidence="5 14" id="KW-0548">Nucleotidyltransferase</keyword>
<dbReference type="GO" id="GO:0003899">
    <property type="term" value="F:DNA-directed RNA polymerase activity"/>
    <property type="evidence" value="ECO:0007669"/>
    <property type="project" value="UniProtKB-EC"/>
</dbReference>
<dbReference type="InterPro" id="IPR007645">
    <property type="entry name" value="RNA_pol_Rpb2_3"/>
</dbReference>
<evidence type="ECO:0000256" key="4">
    <source>
        <dbReference type="ARBA" id="ARBA00022679"/>
    </source>
</evidence>
<evidence type="ECO:0000313" key="17">
    <source>
        <dbReference type="EMBL" id="CAE6527342.1"/>
    </source>
</evidence>
<reference evidence="17" key="1">
    <citation type="submission" date="2021-01" db="EMBL/GenBank/DDBJ databases">
        <authorList>
            <person name="Kaushik A."/>
        </authorList>
    </citation>
    <scope>NUCLEOTIDE SEQUENCE</scope>
    <source>
        <strain evidence="17">AG6-10EEA</strain>
    </source>
</reference>
<dbReference type="Proteomes" id="UP000663853">
    <property type="component" value="Unassembled WGS sequence"/>
</dbReference>
<dbReference type="Pfam" id="PF00562">
    <property type="entry name" value="RNA_pol_Rpb2_6"/>
    <property type="match status" value="1"/>
</dbReference>
<dbReference type="InterPro" id="IPR012677">
    <property type="entry name" value="Nucleotide-bd_a/b_plait_sf"/>
</dbReference>
<keyword evidence="7" id="KW-0863">Zinc-finger</keyword>
<evidence type="ECO:0000256" key="10">
    <source>
        <dbReference type="ARBA" id="ARBA00023242"/>
    </source>
</evidence>
<dbReference type="Pfam" id="PF06883">
    <property type="entry name" value="RNA_pol_Rpa2_4"/>
    <property type="match status" value="1"/>
</dbReference>
<evidence type="ECO:0000256" key="3">
    <source>
        <dbReference type="ARBA" id="ARBA00022478"/>
    </source>
</evidence>
<organism evidence="17 18">
    <name type="scientific">Rhizoctonia solani</name>
    <dbReference type="NCBI Taxonomy" id="456999"/>
    <lineage>
        <taxon>Eukaryota</taxon>
        <taxon>Fungi</taxon>
        <taxon>Dikarya</taxon>
        <taxon>Basidiomycota</taxon>
        <taxon>Agaricomycotina</taxon>
        <taxon>Agaricomycetes</taxon>
        <taxon>Cantharellales</taxon>
        <taxon>Ceratobasidiaceae</taxon>
        <taxon>Rhizoctonia</taxon>
    </lineage>
</organism>
<dbReference type="Pfam" id="PF00076">
    <property type="entry name" value="RRM_1"/>
    <property type="match status" value="1"/>
</dbReference>
<dbReference type="GO" id="GO:0032549">
    <property type="term" value="F:ribonucleoside binding"/>
    <property type="evidence" value="ECO:0007669"/>
    <property type="project" value="InterPro"/>
</dbReference>
<dbReference type="Pfam" id="PF04561">
    <property type="entry name" value="RNA_pol_Rpb2_2"/>
    <property type="match status" value="1"/>
</dbReference>
<dbReference type="Gene3D" id="3.90.1110.10">
    <property type="entry name" value="RNA polymerase Rpb2, domain 2"/>
    <property type="match status" value="1"/>
</dbReference>
<comment type="caution">
    <text evidence="17">The sequence shown here is derived from an EMBL/GenBank/DDBJ whole genome shotgun (WGS) entry which is preliminary data.</text>
</comment>
<dbReference type="GO" id="GO:0003677">
    <property type="term" value="F:DNA binding"/>
    <property type="evidence" value="ECO:0007669"/>
    <property type="project" value="InterPro"/>
</dbReference>
<keyword evidence="6" id="KW-0479">Metal-binding</keyword>
<comment type="function">
    <text evidence="14">DNA-dependent RNA polymerase catalyzes the transcription of DNA into RNA using the four ribonucleoside triphosphates as substrates.</text>
</comment>
<dbReference type="GO" id="GO:0006351">
    <property type="term" value="P:DNA-templated transcription"/>
    <property type="evidence" value="ECO:0007669"/>
    <property type="project" value="InterPro"/>
</dbReference>
<dbReference type="Gene3D" id="2.40.50.150">
    <property type="match status" value="1"/>
</dbReference>
<dbReference type="FunFam" id="3.90.1100.10:FF:000016">
    <property type="entry name" value="DNA-directed RNA polymerase subunit beta"/>
    <property type="match status" value="1"/>
</dbReference>
<dbReference type="InterPro" id="IPR015712">
    <property type="entry name" value="DNA-dir_RNA_pol_su2"/>
</dbReference>
<protein>
    <recommendedName>
        <fullName evidence="14">DNA-directed RNA polymerase subunit beta</fullName>
        <ecNumber evidence="14">2.7.7.6</ecNumber>
    </recommendedName>
</protein>
<keyword evidence="8" id="KW-0862">Zinc</keyword>
<comment type="similarity">
    <text evidence="2 13">Belongs to the RNA polymerase beta chain family.</text>
</comment>
<dbReference type="InterPro" id="IPR009674">
    <property type="entry name" value="Rpa2_dom_4"/>
</dbReference>
<name>A0A8H3HN46_9AGAM</name>
<dbReference type="InterPro" id="IPR007642">
    <property type="entry name" value="RNA_pol_Rpb2_2"/>
</dbReference>
<dbReference type="FunFam" id="3.90.1100.10:FF:000008">
    <property type="entry name" value="DNA-directed RNA polymerase subunit beta"/>
    <property type="match status" value="1"/>
</dbReference>
<evidence type="ECO:0000256" key="11">
    <source>
        <dbReference type="ARBA" id="ARBA00047768"/>
    </source>
</evidence>
<evidence type="ECO:0000256" key="8">
    <source>
        <dbReference type="ARBA" id="ARBA00022833"/>
    </source>
</evidence>
<dbReference type="EC" id="2.7.7.6" evidence="14"/>
<dbReference type="GO" id="GO:0003723">
    <property type="term" value="F:RNA binding"/>
    <property type="evidence" value="ECO:0007669"/>
    <property type="project" value="UniProtKB-UniRule"/>
</dbReference>
<dbReference type="InterPro" id="IPR037034">
    <property type="entry name" value="RNA_pol_Rpb2_2_sf"/>
</dbReference>
<dbReference type="InterPro" id="IPR007120">
    <property type="entry name" value="DNA-dir_RNAP_su2_dom"/>
</dbReference>
<evidence type="ECO:0000256" key="9">
    <source>
        <dbReference type="ARBA" id="ARBA00023163"/>
    </source>
</evidence>
<feature type="domain" description="RRM" evidence="16">
    <location>
        <begin position="65"/>
        <end position="143"/>
    </location>
</feature>
<feature type="compositionally biased region" description="Low complexity" evidence="15">
    <location>
        <begin position="1"/>
        <end position="14"/>
    </location>
</feature>